<dbReference type="GO" id="GO:0003700">
    <property type="term" value="F:DNA-binding transcription factor activity"/>
    <property type="evidence" value="ECO:0007669"/>
    <property type="project" value="InterPro"/>
</dbReference>
<dbReference type="PROSITE" id="PS50931">
    <property type="entry name" value="HTH_LYSR"/>
    <property type="match status" value="1"/>
</dbReference>
<dbReference type="InterPro" id="IPR036388">
    <property type="entry name" value="WH-like_DNA-bd_sf"/>
</dbReference>
<keyword evidence="7" id="KW-1185">Reference proteome</keyword>
<evidence type="ECO:0000256" key="1">
    <source>
        <dbReference type="ARBA" id="ARBA00009437"/>
    </source>
</evidence>
<evidence type="ECO:0000256" key="4">
    <source>
        <dbReference type="ARBA" id="ARBA00023163"/>
    </source>
</evidence>
<accession>A0A847S035</accession>
<evidence type="ECO:0000256" key="3">
    <source>
        <dbReference type="ARBA" id="ARBA00023125"/>
    </source>
</evidence>
<dbReference type="AlphaFoldDB" id="A0A847S035"/>
<dbReference type="Gene3D" id="3.40.190.290">
    <property type="match status" value="1"/>
</dbReference>
<gene>
    <name evidence="6" type="ORF">HGH92_30905</name>
</gene>
<evidence type="ECO:0000259" key="5">
    <source>
        <dbReference type="PROSITE" id="PS50931"/>
    </source>
</evidence>
<dbReference type="GO" id="GO:0000976">
    <property type="term" value="F:transcription cis-regulatory region binding"/>
    <property type="evidence" value="ECO:0007669"/>
    <property type="project" value="TreeGrafter"/>
</dbReference>
<comment type="similarity">
    <text evidence="1">Belongs to the LysR transcriptional regulatory family.</text>
</comment>
<dbReference type="RefSeq" id="WP_168874708.1">
    <property type="nucleotide sequence ID" value="NZ_JABAIA010000004.1"/>
</dbReference>
<keyword evidence="3" id="KW-0238">DNA-binding</keyword>
<protein>
    <submittedName>
        <fullName evidence="6">LysR family transcriptional regulator</fullName>
    </submittedName>
</protein>
<dbReference type="PRINTS" id="PR00039">
    <property type="entry name" value="HTHLYSR"/>
</dbReference>
<proteinExistence type="inferred from homology"/>
<dbReference type="Gene3D" id="1.10.10.10">
    <property type="entry name" value="Winged helix-like DNA-binding domain superfamily/Winged helix DNA-binding domain"/>
    <property type="match status" value="1"/>
</dbReference>
<dbReference type="CDD" id="cd05466">
    <property type="entry name" value="PBP2_LTTR_substrate"/>
    <property type="match status" value="1"/>
</dbReference>
<comment type="caution">
    <text evidence="6">The sequence shown here is derived from an EMBL/GenBank/DDBJ whole genome shotgun (WGS) entry which is preliminary data.</text>
</comment>
<reference evidence="6 7" key="1">
    <citation type="submission" date="2020-04" db="EMBL/GenBank/DDBJ databases">
        <authorList>
            <person name="Yin C."/>
        </authorList>
    </citation>
    <scope>NUCLEOTIDE SEQUENCE [LARGE SCALE GENOMIC DNA]</scope>
    <source>
        <strain evidence="6 7">Ae27</strain>
    </source>
</reference>
<dbReference type="Pfam" id="PF00126">
    <property type="entry name" value="HTH_1"/>
    <property type="match status" value="1"/>
</dbReference>
<dbReference type="EMBL" id="JABAIA010000004">
    <property type="protein sequence ID" value="NLR68752.1"/>
    <property type="molecule type" value="Genomic_DNA"/>
</dbReference>
<dbReference type="InterPro" id="IPR036390">
    <property type="entry name" value="WH_DNA-bd_sf"/>
</dbReference>
<dbReference type="InterPro" id="IPR000847">
    <property type="entry name" value="LysR_HTH_N"/>
</dbReference>
<dbReference type="Pfam" id="PF03466">
    <property type="entry name" value="LysR_substrate"/>
    <property type="match status" value="1"/>
</dbReference>
<keyword evidence="2" id="KW-0805">Transcription regulation</keyword>
<dbReference type="PANTHER" id="PTHR30126">
    <property type="entry name" value="HTH-TYPE TRANSCRIPTIONAL REGULATOR"/>
    <property type="match status" value="1"/>
</dbReference>
<dbReference type="SUPFAM" id="SSF53850">
    <property type="entry name" value="Periplasmic binding protein-like II"/>
    <property type="match status" value="1"/>
</dbReference>
<dbReference type="SUPFAM" id="SSF46785">
    <property type="entry name" value="Winged helix' DNA-binding domain"/>
    <property type="match status" value="1"/>
</dbReference>
<dbReference type="PANTHER" id="PTHR30126:SF39">
    <property type="entry name" value="HTH-TYPE TRANSCRIPTIONAL REGULATOR CYSL"/>
    <property type="match status" value="1"/>
</dbReference>
<name>A0A847S035_9BACT</name>
<evidence type="ECO:0000256" key="2">
    <source>
        <dbReference type="ARBA" id="ARBA00023015"/>
    </source>
</evidence>
<dbReference type="InterPro" id="IPR005119">
    <property type="entry name" value="LysR_subst-bd"/>
</dbReference>
<keyword evidence="4" id="KW-0804">Transcription</keyword>
<feature type="domain" description="HTH lysR-type" evidence="5">
    <location>
        <begin position="2"/>
        <end position="59"/>
    </location>
</feature>
<evidence type="ECO:0000313" key="7">
    <source>
        <dbReference type="Proteomes" id="UP000570474"/>
    </source>
</evidence>
<sequence length="295" mass="34046">MINFEWFRTFKAIYQTGTLTGAAQELLISQPNVSQHLAGLEAYICHPLFERQPRRMVPTDFGKLLYTEVIDAVEKLEKVELDFRNTCAWEVPLTCVGAPKEFFQAIIAPRISQSDASFIFEFGDPRQLLDKVLRHEMYFTLTTTCGHEKNIVYEPVLEERFILVGNAGLDDSGLRKALRKKDMAAAEAWLYEQPWYAYSSDIPPVRRFWQENFHKRPQIKPRFVIPDYEGILRALAAGNGVTIVPDYLVKDYLGKKELKQLWADADASCQTYYLAYDKTRVTTPQLKRVKALLHL</sequence>
<dbReference type="Proteomes" id="UP000570474">
    <property type="component" value="Unassembled WGS sequence"/>
</dbReference>
<evidence type="ECO:0000313" key="6">
    <source>
        <dbReference type="EMBL" id="NLR68752.1"/>
    </source>
</evidence>
<organism evidence="6 7">
    <name type="scientific">Chitinophaga varians</name>
    <dbReference type="NCBI Taxonomy" id="2202339"/>
    <lineage>
        <taxon>Bacteria</taxon>
        <taxon>Pseudomonadati</taxon>
        <taxon>Bacteroidota</taxon>
        <taxon>Chitinophagia</taxon>
        <taxon>Chitinophagales</taxon>
        <taxon>Chitinophagaceae</taxon>
        <taxon>Chitinophaga</taxon>
    </lineage>
</organism>